<protein>
    <recommendedName>
        <fullName evidence="2">RRM domain-containing protein</fullName>
    </recommendedName>
</protein>
<dbReference type="SUPFAM" id="SSF54928">
    <property type="entry name" value="RNA-binding domain, RBD"/>
    <property type="match status" value="1"/>
</dbReference>
<keyword evidence="4" id="KW-1185">Reference proteome</keyword>
<dbReference type="InterPro" id="IPR000504">
    <property type="entry name" value="RRM_dom"/>
</dbReference>
<dbReference type="Gene3D" id="3.30.70.330">
    <property type="match status" value="1"/>
</dbReference>
<accession>A0ABU6VMW7</accession>
<sequence length="412" mass="45637">MGETSTERATKGSGGRIVTTARTRADWNETERKTHTIFVDGLPHDVAKMTLFKVFGWAGGVVDIYVSRKKRRGSNRPFAFIVEAWDGPGEVECRDLGPFKCILTFETVEAKDIALNSPGLQSLFFELRPLWEFTRAISSRIWLEITGVPLHLWSADTFLNIGKIWGKPVMMDELTDYYISYTCGSILVDSYEWEFINEWVALDDGNRRFEVYVKEFGREIGLVRELAHFAPSLEDLEVGLIYDNGYAAGPGSIRNEPLTAKEGGAIVVWREDVGLGPRQESLTCDSDESCSFPPGYGPCISGHIHRGLYLGVMNPNQNTEGGSDTNQGSDAEGALLPMKEARTVISVCEEEGLRFMGSERKLIERNLVDIAIQHDGHVTVSKTKGKKGNAALEDLRKKNQALSCSGGKSGIK</sequence>
<dbReference type="EMBL" id="JASCZI010151618">
    <property type="protein sequence ID" value="MED6173750.1"/>
    <property type="molecule type" value="Genomic_DNA"/>
</dbReference>
<comment type="caution">
    <text evidence="3">The sequence shown here is derived from an EMBL/GenBank/DDBJ whole genome shotgun (WGS) entry which is preliminary data.</text>
</comment>
<proteinExistence type="predicted"/>
<evidence type="ECO:0000256" key="1">
    <source>
        <dbReference type="PROSITE-ProRule" id="PRU00176"/>
    </source>
</evidence>
<gene>
    <name evidence="3" type="ORF">PIB30_062593</name>
</gene>
<evidence type="ECO:0000313" key="3">
    <source>
        <dbReference type="EMBL" id="MED6173750.1"/>
    </source>
</evidence>
<organism evidence="3 4">
    <name type="scientific">Stylosanthes scabra</name>
    <dbReference type="NCBI Taxonomy" id="79078"/>
    <lineage>
        <taxon>Eukaryota</taxon>
        <taxon>Viridiplantae</taxon>
        <taxon>Streptophyta</taxon>
        <taxon>Embryophyta</taxon>
        <taxon>Tracheophyta</taxon>
        <taxon>Spermatophyta</taxon>
        <taxon>Magnoliopsida</taxon>
        <taxon>eudicotyledons</taxon>
        <taxon>Gunneridae</taxon>
        <taxon>Pentapetalae</taxon>
        <taxon>rosids</taxon>
        <taxon>fabids</taxon>
        <taxon>Fabales</taxon>
        <taxon>Fabaceae</taxon>
        <taxon>Papilionoideae</taxon>
        <taxon>50 kb inversion clade</taxon>
        <taxon>dalbergioids sensu lato</taxon>
        <taxon>Dalbergieae</taxon>
        <taxon>Pterocarpus clade</taxon>
        <taxon>Stylosanthes</taxon>
    </lineage>
</organism>
<name>A0ABU6VMW7_9FABA</name>
<dbReference type="InterPro" id="IPR035979">
    <property type="entry name" value="RBD_domain_sf"/>
</dbReference>
<feature type="domain" description="RRM" evidence="2">
    <location>
        <begin position="35"/>
        <end position="81"/>
    </location>
</feature>
<dbReference type="Proteomes" id="UP001341840">
    <property type="component" value="Unassembled WGS sequence"/>
</dbReference>
<evidence type="ECO:0000313" key="4">
    <source>
        <dbReference type="Proteomes" id="UP001341840"/>
    </source>
</evidence>
<dbReference type="PROSITE" id="PS50102">
    <property type="entry name" value="RRM"/>
    <property type="match status" value="1"/>
</dbReference>
<keyword evidence="1" id="KW-0694">RNA-binding</keyword>
<dbReference type="Pfam" id="PF00076">
    <property type="entry name" value="RRM_1"/>
    <property type="match status" value="1"/>
</dbReference>
<dbReference type="InterPro" id="IPR012677">
    <property type="entry name" value="Nucleotide-bd_a/b_plait_sf"/>
</dbReference>
<dbReference type="CDD" id="cd00590">
    <property type="entry name" value="RRM_SF"/>
    <property type="match status" value="1"/>
</dbReference>
<evidence type="ECO:0000259" key="2">
    <source>
        <dbReference type="PROSITE" id="PS50102"/>
    </source>
</evidence>
<reference evidence="3 4" key="1">
    <citation type="journal article" date="2023" name="Plants (Basel)">
        <title>Bridging the Gap: Combining Genomics and Transcriptomics Approaches to Understand Stylosanthes scabra, an Orphan Legume from the Brazilian Caatinga.</title>
        <authorList>
            <person name="Ferreira-Neto J.R.C."/>
            <person name="da Silva M.D."/>
            <person name="Binneck E."/>
            <person name="de Melo N.F."/>
            <person name="da Silva R.H."/>
            <person name="de Melo A.L.T.M."/>
            <person name="Pandolfi V."/>
            <person name="Bustamante F.O."/>
            <person name="Brasileiro-Vidal A.C."/>
            <person name="Benko-Iseppon A.M."/>
        </authorList>
    </citation>
    <scope>NUCLEOTIDE SEQUENCE [LARGE SCALE GENOMIC DNA]</scope>
    <source>
        <tissue evidence="3">Leaves</tissue>
    </source>
</reference>